<proteinExistence type="predicted"/>
<evidence type="ECO:0000313" key="2">
    <source>
        <dbReference type="Proteomes" id="UP000295727"/>
    </source>
</evidence>
<name>A0A4V1AZG8_9BURK</name>
<sequence>MLRIHSTAMKDGTGDTMWNIRKSASVAVFAAIGVAGCAGVTDVVSTGSDTFMVASHSTMGWSSGPAQKASAFEKADAYCKRSGKEMKVLQATDSGNGGFGKISSGEVDFKCGSLASEK</sequence>
<organism evidence="1 2">
    <name type="scientific">Paraburkholderia pallida</name>
    <dbReference type="NCBI Taxonomy" id="2547399"/>
    <lineage>
        <taxon>Bacteria</taxon>
        <taxon>Pseudomonadati</taxon>
        <taxon>Pseudomonadota</taxon>
        <taxon>Betaproteobacteria</taxon>
        <taxon>Burkholderiales</taxon>
        <taxon>Burkholderiaceae</taxon>
        <taxon>Paraburkholderia</taxon>
    </lineage>
</organism>
<protein>
    <submittedName>
        <fullName evidence="1">Uncharacterized protein</fullName>
    </submittedName>
</protein>
<keyword evidence="2" id="KW-1185">Reference proteome</keyword>
<dbReference type="Proteomes" id="UP000295727">
    <property type="component" value="Chromosome 2"/>
</dbReference>
<reference evidence="1 2" key="1">
    <citation type="submission" date="2019-03" db="EMBL/GenBank/DDBJ databases">
        <title>Paraburkholderia sp. 7MH5, isolated from subtropical forest soil.</title>
        <authorList>
            <person name="Gao Z.-H."/>
            <person name="Qiu L.-H."/>
        </authorList>
    </citation>
    <scope>NUCLEOTIDE SEQUENCE [LARGE SCALE GENOMIC DNA]</scope>
    <source>
        <strain evidence="1 2">7MH5</strain>
    </source>
</reference>
<dbReference type="EMBL" id="CP038149">
    <property type="protein sequence ID" value="QBQ99222.1"/>
    <property type="molecule type" value="Genomic_DNA"/>
</dbReference>
<dbReference type="KEGG" id="ppai:E1956_18630"/>
<dbReference type="AlphaFoldDB" id="A0A4V1AZG8"/>
<accession>A0A4V1AZG8</accession>
<gene>
    <name evidence="1" type="ORF">E1956_18630</name>
</gene>
<evidence type="ECO:0000313" key="1">
    <source>
        <dbReference type="EMBL" id="QBQ99222.1"/>
    </source>
</evidence>